<dbReference type="Proteomes" id="UP000054321">
    <property type="component" value="Unassembled WGS sequence"/>
</dbReference>
<dbReference type="EMBL" id="KN832870">
    <property type="protein sequence ID" value="KIN07886.1"/>
    <property type="molecule type" value="Genomic_DNA"/>
</dbReference>
<sequence length="108" mass="12460">MPRTNLIYITHLQQLATNAIEKQFIKAGIPKKYWRIVKNLPVLITACIQSARESKIDFAKLLISEGPDAHNYQFWKEIFPLLYGDPVEQVAERENVYETLAKLELSDA</sequence>
<gene>
    <name evidence="1" type="ORF">OIDMADRAFT_22734</name>
</gene>
<name>A0A0C3HI60_OIDMZ</name>
<protein>
    <submittedName>
        <fullName evidence="1">Uncharacterized protein</fullName>
    </submittedName>
</protein>
<keyword evidence="2" id="KW-1185">Reference proteome</keyword>
<reference evidence="2" key="2">
    <citation type="submission" date="2015-01" db="EMBL/GenBank/DDBJ databases">
        <title>Evolutionary Origins and Diversification of the Mycorrhizal Mutualists.</title>
        <authorList>
            <consortium name="DOE Joint Genome Institute"/>
            <consortium name="Mycorrhizal Genomics Consortium"/>
            <person name="Kohler A."/>
            <person name="Kuo A."/>
            <person name="Nagy L.G."/>
            <person name="Floudas D."/>
            <person name="Copeland A."/>
            <person name="Barry K.W."/>
            <person name="Cichocki N."/>
            <person name="Veneault-Fourrey C."/>
            <person name="LaButti K."/>
            <person name="Lindquist E.A."/>
            <person name="Lipzen A."/>
            <person name="Lundell T."/>
            <person name="Morin E."/>
            <person name="Murat C."/>
            <person name="Riley R."/>
            <person name="Ohm R."/>
            <person name="Sun H."/>
            <person name="Tunlid A."/>
            <person name="Henrissat B."/>
            <person name="Grigoriev I.V."/>
            <person name="Hibbett D.S."/>
            <person name="Martin F."/>
        </authorList>
    </citation>
    <scope>NUCLEOTIDE SEQUENCE [LARGE SCALE GENOMIC DNA]</scope>
    <source>
        <strain evidence="2">Zn</strain>
    </source>
</reference>
<dbReference type="AlphaFoldDB" id="A0A0C3HI60"/>
<proteinExistence type="predicted"/>
<evidence type="ECO:0000313" key="1">
    <source>
        <dbReference type="EMBL" id="KIN07886.1"/>
    </source>
</evidence>
<dbReference type="OrthoDB" id="5430558at2759"/>
<evidence type="ECO:0000313" key="2">
    <source>
        <dbReference type="Proteomes" id="UP000054321"/>
    </source>
</evidence>
<reference evidence="1 2" key="1">
    <citation type="submission" date="2014-04" db="EMBL/GenBank/DDBJ databases">
        <authorList>
            <consortium name="DOE Joint Genome Institute"/>
            <person name="Kuo A."/>
            <person name="Martino E."/>
            <person name="Perotto S."/>
            <person name="Kohler A."/>
            <person name="Nagy L.G."/>
            <person name="Floudas D."/>
            <person name="Copeland A."/>
            <person name="Barry K.W."/>
            <person name="Cichocki N."/>
            <person name="Veneault-Fourrey C."/>
            <person name="LaButti K."/>
            <person name="Lindquist E.A."/>
            <person name="Lipzen A."/>
            <person name="Lundell T."/>
            <person name="Morin E."/>
            <person name="Murat C."/>
            <person name="Sun H."/>
            <person name="Tunlid A."/>
            <person name="Henrissat B."/>
            <person name="Grigoriev I.V."/>
            <person name="Hibbett D.S."/>
            <person name="Martin F."/>
            <person name="Nordberg H.P."/>
            <person name="Cantor M.N."/>
            <person name="Hua S.X."/>
        </authorList>
    </citation>
    <scope>NUCLEOTIDE SEQUENCE [LARGE SCALE GENOMIC DNA]</scope>
    <source>
        <strain evidence="1 2">Zn</strain>
    </source>
</reference>
<organism evidence="1 2">
    <name type="scientific">Oidiodendron maius (strain Zn)</name>
    <dbReference type="NCBI Taxonomy" id="913774"/>
    <lineage>
        <taxon>Eukaryota</taxon>
        <taxon>Fungi</taxon>
        <taxon>Dikarya</taxon>
        <taxon>Ascomycota</taxon>
        <taxon>Pezizomycotina</taxon>
        <taxon>Leotiomycetes</taxon>
        <taxon>Leotiomycetes incertae sedis</taxon>
        <taxon>Myxotrichaceae</taxon>
        <taxon>Oidiodendron</taxon>
    </lineage>
</organism>
<accession>A0A0C3HI60</accession>
<dbReference type="InParanoid" id="A0A0C3HI60"/>
<dbReference type="HOGENOM" id="CLU_2197687_0_0_1"/>